<feature type="compositionally biased region" description="Polar residues" evidence="1">
    <location>
        <begin position="18"/>
        <end position="30"/>
    </location>
</feature>
<evidence type="ECO:0000313" key="3">
    <source>
        <dbReference type="Proteomes" id="UP000314294"/>
    </source>
</evidence>
<comment type="caution">
    <text evidence="2">The sequence shown here is derived from an EMBL/GenBank/DDBJ whole genome shotgun (WGS) entry which is preliminary data.</text>
</comment>
<sequence length="101" mass="11276">MADYVEDNYPYLDKNKSLKGSVTSISTPHGQQAERQRPAGGGEEARAVVLQGKTAAVMLTWPTTRYTETPLTTLPRKIVLPAASVQMRPRNLENMLVRDKY</sequence>
<dbReference type="EMBL" id="SRLO01000381">
    <property type="protein sequence ID" value="TNN58351.1"/>
    <property type="molecule type" value="Genomic_DNA"/>
</dbReference>
<dbReference type="Proteomes" id="UP000314294">
    <property type="component" value="Unassembled WGS sequence"/>
</dbReference>
<protein>
    <submittedName>
        <fullName evidence="2">Uncharacterized protein</fullName>
    </submittedName>
</protein>
<name>A0A4Z2GYH9_9TELE</name>
<evidence type="ECO:0000313" key="2">
    <source>
        <dbReference type="EMBL" id="TNN58351.1"/>
    </source>
</evidence>
<reference evidence="2 3" key="1">
    <citation type="submission" date="2019-03" db="EMBL/GenBank/DDBJ databases">
        <title>First draft genome of Liparis tanakae, snailfish: a comprehensive survey of snailfish specific genes.</title>
        <authorList>
            <person name="Kim W."/>
            <person name="Song I."/>
            <person name="Jeong J.-H."/>
            <person name="Kim D."/>
            <person name="Kim S."/>
            <person name="Ryu S."/>
            <person name="Song J.Y."/>
            <person name="Lee S.K."/>
        </authorList>
    </citation>
    <scope>NUCLEOTIDE SEQUENCE [LARGE SCALE GENOMIC DNA]</scope>
    <source>
        <tissue evidence="2">Muscle</tissue>
    </source>
</reference>
<feature type="region of interest" description="Disordered" evidence="1">
    <location>
        <begin position="16"/>
        <end position="43"/>
    </location>
</feature>
<keyword evidence="3" id="KW-1185">Reference proteome</keyword>
<dbReference type="AlphaFoldDB" id="A0A4Z2GYH9"/>
<gene>
    <name evidence="2" type="ORF">EYF80_031414</name>
</gene>
<evidence type="ECO:0000256" key="1">
    <source>
        <dbReference type="SAM" id="MobiDB-lite"/>
    </source>
</evidence>
<accession>A0A4Z2GYH9</accession>
<organism evidence="2 3">
    <name type="scientific">Liparis tanakae</name>
    <name type="common">Tanaka's snailfish</name>
    <dbReference type="NCBI Taxonomy" id="230148"/>
    <lineage>
        <taxon>Eukaryota</taxon>
        <taxon>Metazoa</taxon>
        <taxon>Chordata</taxon>
        <taxon>Craniata</taxon>
        <taxon>Vertebrata</taxon>
        <taxon>Euteleostomi</taxon>
        <taxon>Actinopterygii</taxon>
        <taxon>Neopterygii</taxon>
        <taxon>Teleostei</taxon>
        <taxon>Neoteleostei</taxon>
        <taxon>Acanthomorphata</taxon>
        <taxon>Eupercaria</taxon>
        <taxon>Perciformes</taxon>
        <taxon>Cottioidei</taxon>
        <taxon>Cottales</taxon>
        <taxon>Liparidae</taxon>
        <taxon>Liparis</taxon>
    </lineage>
</organism>
<proteinExistence type="predicted"/>